<feature type="compositionally biased region" description="Basic and acidic residues" evidence="3">
    <location>
        <begin position="357"/>
        <end position="378"/>
    </location>
</feature>
<protein>
    <recommendedName>
        <fullName evidence="8">NTF2 domain-containing protein</fullName>
    </recommendedName>
</protein>
<feature type="region of interest" description="Disordered" evidence="3">
    <location>
        <begin position="336"/>
        <end position="420"/>
    </location>
</feature>
<dbReference type="PANTHER" id="PTHR10693:SF45">
    <property type="entry name" value="NUCLEAR TRANSPORT FACTOR 2 (NTF2) FAMILY PROTEIN WITH RNA BINDING (RRM-RBD-RNP MOTIFS) DOMAIN-CONTAINING PROTEIN"/>
    <property type="match status" value="1"/>
</dbReference>
<name>A0A9Q0J6G7_9ROSI</name>
<dbReference type="EMBL" id="JAKUCV010005373">
    <property type="protein sequence ID" value="KAJ4831421.1"/>
    <property type="molecule type" value="Genomic_DNA"/>
</dbReference>
<evidence type="ECO:0000256" key="2">
    <source>
        <dbReference type="PROSITE-ProRule" id="PRU00176"/>
    </source>
</evidence>
<dbReference type="InterPro" id="IPR032710">
    <property type="entry name" value="NTF2-like_dom_sf"/>
</dbReference>
<dbReference type="InterPro" id="IPR012677">
    <property type="entry name" value="Nucleotide-bd_a/b_plait_sf"/>
</dbReference>
<feature type="domain" description="RRM" evidence="4">
    <location>
        <begin position="307"/>
        <end position="333"/>
    </location>
</feature>
<sequence>MAMEAEKSPPTPELVGRVFVEQYYTYLNQSPEIVHKFYAENSVVTRPNSEGVMSSTSTLNGINTMILSLDYKNCIVQILTANSQESFGNRVIILVTGLLTGKDSARKKFCQVFLLAPQDGSNELDRYFVLNDLLTYEDGEVVNADISASNASVAPDLEPSPVFNQSQPEPEEDTTPLEEENTQAKESSPALENGAVAIADKVIAADHLADTTQNAKEDVGVASTTAASTSIVQDDAPKKSYASVVNALNSKQEPFKATAKPVQRSTVATTPPAPQASPSRPPAVNSPPPPSSDNLVEKNNNFEVGGYAIFVGNLPMDATEEQLRKAFEQFGPIKPRGIQVRTNSGEKYPRKGGYRNDGYRGHRTFNEGRNHGRNEFENRGGFSDQADHSSGRNGAVNHKVVHQNGGGRVARQPQSGKRQV</sequence>
<keyword evidence="7" id="KW-1185">Reference proteome</keyword>
<dbReference type="AlphaFoldDB" id="A0A9Q0J6G7"/>
<dbReference type="OrthoDB" id="339151at2759"/>
<dbReference type="GO" id="GO:0005829">
    <property type="term" value="C:cytosol"/>
    <property type="evidence" value="ECO:0007669"/>
    <property type="project" value="TreeGrafter"/>
</dbReference>
<dbReference type="Pfam" id="PF00076">
    <property type="entry name" value="RRM_1"/>
    <property type="match status" value="1"/>
</dbReference>
<dbReference type="InterPro" id="IPR035979">
    <property type="entry name" value="RBD_domain_sf"/>
</dbReference>
<proteinExistence type="predicted"/>
<feature type="region of interest" description="Disordered" evidence="3">
    <location>
        <begin position="255"/>
        <end position="298"/>
    </location>
</feature>
<accession>A0A9Q0J6G7</accession>
<dbReference type="PROSITE" id="PS50102">
    <property type="entry name" value="RRM"/>
    <property type="match status" value="1"/>
</dbReference>
<dbReference type="InterPro" id="IPR039539">
    <property type="entry name" value="Ras_GTPase_bind_prot"/>
</dbReference>
<dbReference type="SUPFAM" id="SSF54427">
    <property type="entry name" value="NTF2-like"/>
    <property type="match status" value="1"/>
</dbReference>
<feature type="region of interest" description="Disordered" evidence="3">
    <location>
        <begin position="152"/>
        <end position="191"/>
    </location>
</feature>
<evidence type="ECO:0000313" key="6">
    <source>
        <dbReference type="EMBL" id="KAJ4831421.1"/>
    </source>
</evidence>
<gene>
    <name evidence="6" type="ORF">Tsubulata_023215</name>
</gene>
<dbReference type="GO" id="GO:0003729">
    <property type="term" value="F:mRNA binding"/>
    <property type="evidence" value="ECO:0007669"/>
    <property type="project" value="TreeGrafter"/>
</dbReference>
<keyword evidence="1 2" id="KW-0694">RNA-binding</keyword>
<dbReference type="InterPro" id="IPR002075">
    <property type="entry name" value="NTF2_dom"/>
</dbReference>
<reference evidence="6" key="2">
    <citation type="journal article" date="2023" name="Plants (Basel)">
        <title>Annotation of the Turnera subulata (Passifloraceae) Draft Genome Reveals the S-Locus Evolved after the Divergence of Turneroideae from Passifloroideae in a Stepwise Manner.</title>
        <authorList>
            <person name="Henning P.M."/>
            <person name="Roalson E.H."/>
            <person name="Mir W."/>
            <person name="McCubbin A.G."/>
            <person name="Shore J.S."/>
        </authorList>
    </citation>
    <scope>NUCLEOTIDE SEQUENCE</scope>
    <source>
        <strain evidence="6">F60SS</strain>
    </source>
</reference>
<comment type="caution">
    <text evidence="6">The sequence shown here is derived from an EMBL/GenBank/DDBJ whole genome shotgun (WGS) entry which is preliminary data.</text>
</comment>
<feature type="compositionally biased region" description="Acidic residues" evidence="3">
    <location>
        <begin position="169"/>
        <end position="181"/>
    </location>
</feature>
<dbReference type="PROSITE" id="PS50177">
    <property type="entry name" value="NTF2_DOMAIN"/>
    <property type="match status" value="1"/>
</dbReference>
<evidence type="ECO:0008006" key="8">
    <source>
        <dbReference type="Google" id="ProtNLM"/>
    </source>
</evidence>
<evidence type="ECO:0000313" key="7">
    <source>
        <dbReference type="Proteomes" id="UP001141552"/>
    </source>
</evidence>
<evidence type="ECO:0000259" key="5">
    <source>
        <dbReference type="PROSITE" id="PS50177"/>
    </source>
</evidence>
<reference evidence="6" key="1">
    <citation type="submission" date="2022-02" db="EMBL/GenBank/DDBJ databases">
        <authorList>
            <person name="Henning P.M."/>
            <person name="McCubbin A.G."/>
            <person name="Shore J.S."/>
        </authorList>
    </citation>
    <scope>NUCLEOTIDE SEQUENCE</scope>
    <source>
        <strain evidence="6">F60SS</strain>
        <tissue evidence="6">Leaves</tissue>
    </source>
</reference>
<evidence type="ECO:0000259" key="4">
    <source>
        <dbReference type="PROSITE" id="PS50102"/>
    </source>
</evidence>
<evidence type="ECO:0000256" key="1">
    <source>
        <dbReference type="ARBA" id="ARBA00022884"/>
    </source>
</evidence>
<feature type="domain" description="NTF2" evidence="5">
    <location>
        <begin position="15"/>
        <end position="136"/>
    </location>
</feature>
<feature type="compositionally biased region" description="Pro residues" evidence="3">
    <location>
        <begin position="271"/>
        <end position="291"/>
    </location>
</feature>
<dbReference type="Gene3D" id="3.30.70.330">
    <property type="match status" value="1"/>
</dbReference>
<organism evidence="6 7">
    <name type="scientific">Turnera subulata</name>
    <dbReference type="NCBI Taxonomy" id="218843"/>
    <lineage>
        <taxon>Eukaryota</taxon>
        <taxon>Viridiplantae</taxon>
        <taxon>Streptophyta</taxon>
        <taxon>Embryophyta</taxon>
        <taxon>Tracheophyta</taxon>
        <taxon>Spermatophyta</taxon>
        <taxon>Magnoliopsida</taxon>
        <taxon>eudicotyledons</taxon>
        <taxon>Gunneridae</taxon>
        <taxon>Pentapetalae</taxon>
        <taxon>rosids</taxon>
        <taxon>fabids</taxon>
        <taxon>Malpighiales</taxon>
        <taxon>Passifloraceae</taxon>
        <taxon>Turnera</taxon>
    </lineage>
</organism>
<dbReference type="Pfam" id="PF02136">
    <property type="entry name" value="NTF2"/>
    <property type="match status" value="1"/>
</dbReference>
<dbReference type="CDD" id="cd00780">
    <property type="entry name" value="NTF2"/>
    <property type="match status" value="1"/>
</dbReference>
<dbReference type="InterPro" id="IPR000504">
    <property type="entry name" value="RRM_dom"/>
</dbReference>
<dbReference type="Proteomes" id="UP001141552">
    <property type="component" value="Unassembled WGS sequence"/>
</dbReference>
<dbReference type="SUPFAM" id="SSF54928">
    <property type="entry name" value="RNA-binding domain, RBD"/>
    <property type="match status" value="1"/>
</dbReference>
<dbReference type="PANTHER" id="PTHR10693">
    <property type="entry name" value="RAS GTPASE-ACTIVATING PROTEIN-BINDING PROTEIN"/>
    <property type="match status" value="1"/>
</dbReference>
<dbReference type="Gene3D" id="3.10.450.50">
    <property type="match status" value="1"/>
</dbReference>
<dbReference type="InterPro" id="IPR018222">
    <property type="entry name" value="Nuclear_transport_factor_2_euk"/>
</dbReference>
<dbReference type="GO" id="GO:1990904">
    <property type="term" value="C:ribonucleoprotein complex"/>
    <property type="evidence" value="ECO:0007669"/>
    <property type="project" value="TreeGrafter"/>
</dbReference>
<dbReference type="FunFam" id="3.10.450.50:FF:000003">
    <property type="entry name" value="Nuclear transport factor 2 family protein"/>
    <property type="match status" value="1"/>
</dbReference>
<evidence type="ECO:0000256" key="3">
    <source>
        <dbReference type="SAM" id="MobiDB-lite"/>
    </source>
</evidence>